<evidence type="ECO:0000256" key="4">
    <source>
        <dbReference type="SAM" id="Phobius"/>
    </source>
</evidence>
<keyword evidence="4" id="KW-0472">Membrane</keyword>
<feature type="region of interest" description="Disordered" evidence="3">
    <location>
        <begin position="548"/>
        <end position="655"/>
    </location>
</feature>
<feature type="transmembrane region" description="Helical" evidence="4">
    <location>
        <begin position="27"/>
        <end position="49"/>
    </location>
</feature>
<dbReference type="SMART" id="SM00109">
    <property type="entry name" value="C1"/>
    <property type="match status" value="1"/>
</dbReference>
<keyword evidence="4" id="KW-1133">Transmembrane helix</keyword>
<feature type="domain" description="Phorbol-ester/DAG-type" evidence="6">
    <location>
        <begin position="707"/>
        <end position="758"/>
    </location>
</feature>
<evidence type="ECO:0000256" key="3">
    <source>
        <dbReference type="SAM" id="MobiDB-lite"/>
    </source>
</evidence>
<dbReference type="EMBL" id="GEZM01073436">
    <property type="protein sequence ID" value="JAV65092.1"/>
    <property type="molecule type" value="Transcribed_RNA"/>
</dbReference>
<dbReference type="InterPro" id="IPR035892">
    <property type="entry name" value="C2_domain_sf"/>
</dbReference>
<dbReference type="InterPro" id="IPR002219">
    <property type="entry name" value="PKC_DAG/PE"/>
</dbReference>
<evidence type="ECO:0000259" key="5">
    <source>
        <dbReference type="PROSITE" id="PS50004"/>
    </source>
</evidence>
<evidence type="ECO:0000256" key="1">
    <source>
        <dbReference type="ARBA" id="ARBA00022723"/>
    </source>
</evidence>
<dbReference type="InterPro" id="IPR000008">
    <property type="entry name" value="C2_dom"/>
</dbReference>
<evidence type="ECO:0008006" key="8">
    <source>
        <dbReference type="Google" id="ProtNLM"/>
    </source>
</evidence>
<feature type="compositionally biased region" description="Low complexity" evidence="3">
    <location>
        <begin position="646"/>
        <end position="655"/>
    </location>
</feature>
<dbReference type="PANTHER" id="PTHR21119">
    <property type="entry name" value="C2 DOMAIN-CONTAINING PROTEIN"/>
    <property type="match status" value="1"/>
</dbReference>
<feature type="compositionally biased region" description="Polar residues" evidence="3">
    <location>
        <begin position="557"/>
        <end position="575"/>
    </location>
</feature>
<dbReference type="PROSITE" id="PS50081">
    <property type="entry name" value="ZF_DAG_PE_2"/>
    <property type="match status" value="1"/>
</dbReference>
<keyword evidence="1" id="KW-0479">Metal-binding</keyword>
<dbReference type="PANTHER" id="PTHR21119:SF5">
    <property type="entry name" value="C2 DOMAIN-CONTAINING PROTEIN"/>
    <property type="match status" value="1"/>
</dbReference>
<dbReference type="GO" id="GO:0046872">
    <property type="term" value="F:metal ion binding"/>
    <property type="evidence" value="ECO:0007669"/>
    <property type="project" value="UniProtKB-KW"/>
</dbReference>
<proteinExistence type="predicted"/>
<evidence type="ECO:0000259" key="6">
    <source>
        <dbReference type="PROSITE" id="PS50081"/>
    </source>
</evidence>
<feature type="region of interest" description="Disordered" evidence="3">
    <location>
        <begin position="98"/>
        <end position="121"/>
    </location>
</feature>
<feature type="compositionally biased region" description="Basic residues" evidence="3">
    <location>
        <begin position="589"/>
        <end position="611"/>
    </location>
</feature>
<dbReference type="SUPFAM" id="SSF57889">
    <property type="entry name" value="Cysteine-rich domain"/>
    <property type="match status" value="1"/>
</dbReference>
<keyword evidence="4" id="KW-0812">Transmembrane</keyword>
<dbReference type="CDD" id="cd08678">
    <property type="entry name" value="C2_C21orf25-like"/>
    <property type="match status" value="1"/>
</dbReference>
<dbReference type="AlphaFoldDB" id="A0A1Y1KUN5"/>
<name>A0A1Y1KUN5_PHOPY</name>
<feature type="domain" description="C2" evidence="5">
    <location>
        <begin position="341"/>
        <end position="456"/>
    </location>
</feature>
<reference evidence="7" key="1">
    <citation type="journal article" date="2016" name="Sci. Rep.">
        <title>Molecular characterization of firefly nuptial gifts: a multi-omics approach sheds light on postcopulatory sexual selection.</title>
        <authorList>
            <person name="Al-Wathiqui N."/>
            <person name="Fallon T.R."/>
            <person name="South A."/>
            <person name="Weng J.K."/>
            <person name="Lewis S.M."/>
        </authorList>
    </citation>
    <scope>NUCLEOTIDE SEQUENCE</scope>
</reference>
<dbReference type="Pfam" id="PF00130">
    <property type="entry name" value="C1_1"/>
    <property type="match status" value="1"/>
</dbReference>
<dbReference type="Gene3D" id="2.60.40.150">
    <property type="entry name" value="C2 domain"/>
    <property type="match status" value="1"/>
</dbReference>
<dbReference type="SUPFAM" id="SSF49562">
    <property type="entry name" value="C2 domain (Calcium/lipid-binding domain, CaLB)"/>
    <property type="match status" value="1"/>
</dbReference>
<dbReference type="Pfam" id="PF00168">
    <property type="entry name" value="C2"/>
    <property type="match status" value="1"/>
</dbReference>
<dbReference type="Gene3D" id="3.30.60.20">
    <property type="match status" value="1"/>
</dbReference>
<dbReference type="PROSITE" id="PS00479">
    <property type="entry name" value="ZF_DAG_PE_1"/>
    <property type="match status" value="1"/>
</dbReference>
<evidence type="ECO:0000313" key="7">
    <source>
        <dbReference type="EMBL" id="JAV65092.1"/>
    </source>
</evidence>
<dbReference type="InterPro" id="IPR039934">
    <property type="entry name" value="C2CD2/C2CD2L"/>
</dbReference>
<feature type="compositionally biased region" description="Basic and acidic residues" evidence="3">
    <location>
        <begin position="620"/>
        <end position="645"/>
    </location>
</feature>
<organism evidence="7">
    <name type="scientific">Photinus pyralis</name>
    <name type="common">Common eastern firefly</name>
    <name type="synonym">Lampyris pyralis</name>
    <dbReference type="NCBI Taxonomy" id="7054"/>
    <lineage>
        <taxon>Eukaryota</taxon>
        <taxon>Metazoa</taxon>
        <taxon>Ecdysozoa</taxon>
        <taxon>Arthropoda</taxon>
        <taxon>Hexapoda</taxon>
        <taxon>Insecta</taxon>
        <taxon>Pterygota</taxon>
        <taxon>Neoptera</taxon>
        <taxon>Endopterygota</taxon>
        <taxon>Coleoptera</taxon>
        <taxon>Polyphaga</taxon>
        <taxon>Elateriformia</taxon>
        <taxon>Elateroidea</taxon>
        <taxon>Lampyridae</taxon>
        <taxon>Lampyrinae</taxon>
        <taxon>Photinus</taxon>
    </lineage>
</organism>
<keyword evidence="2" id="KW-0862">Zinc</keyword>
<dbReference type="PROSITE" id="PS50004">
    <property type="entry name" value="C2"/>
    <property type="match status" value="1"/>
</dbReference>
<accession>A0A1Y1KUN5</accession>
<evidence type="ECO:0000256" key="2">
    <source>
        <dbReference type="ARBA" id="ARBA00022833"/>
    </source>
</evidence>
<dbReference type="InterPro" id="IPR046349">
    <property type="entry name" value="C1-like_sf"/>
</dbReference>
<dbReference type="CDD" id="cd20831">
    <property type="entry name" value="C1_dGM13116p-like"/>
    <property type="match status" value="1"/>
</dbReference>
<sequence length="776" mass="86804">MDRDWAESVDDLICTFDGVGDRTMDTLAMFVFGWILAALFLLWLGKLLYSKFVLKEKSTDTTKTKIESATTEKLSEKVIPAADVIDAKVAKKLGAGVSKGKSAAPTPPVRKRLTRQSPGPDLRKAKFIPAPQCTGPDNVSVLWVNDVFQWLYNDLVIVNELLNVWIQFLNDYSKKSVTEQGVGVEFIRILPETHPPALTNLFCECDTRDDVTITCDCEATPAFQLKCFRQKGDKVETSHYRVNVNRFRARLNIFCVSDKLQAELKCDGWPEIKVALAPVGNIKNNLDETQLQEVISDIVVNALRSTEVQLNLGLYPTCPRLVRHVATPGHSLPVHYDSMLNAFTSTPNHAGMPLIRSDKRLLVKVIRATHLGVQSGCTEPYCVVEMDEPPQKNQTSVQKSTDSPYWDEHFLFDLSPNTAELLFEVYDRASKPPRFLGLGIVGVEELLINPSQRQIITLQSRPYESDSVSGTLTVEFLFIEGADIPNLSNQQPFKVKETIRSPSPSGPIRHTTTTTYHNATAISDLEHHKPQYNTNKSTLVIHSVQRHPSQRLVKQAEYSSHPSGNYLSPSATLSPITPLHDQHLDFRGRPRKRRDFFGTIKRRLNKSKGRSKSAGPGENDIGRDDSLNRSISADRRIDGREETSRRSSLSEASGLSSASTRTYVNEASTLVLETIENGVKKHYLVPLSLAQKSKWRKKGTKLHIFNDHTFIAKHLSGGTICQVCSKSVARRIGKQGYECRDCLLKCHKHCHVKVNDNCPTSTILSIELSLLPVLSE</sequence>
<protein>
    <recommendedName>
        <fullName evidence="8">Phorbol-ester/DAG-type domain-containing protein</fullName>
    </recommendedName>
</protein>
<dbReference type="SMART" id="SM00239">
    <property type="entry name" value="C2"/>
    <property type="match status" value="1"/>
</dbReference>